<comment type="similarity">
    <text evidence="3">Belongs to the peptidase M50B family.</text>
</comment>
<evidence type="ECO:0000256" key="7">
    <source>
        <dbReference type="ARBA" id="ARBA00022946"/>
    </source>
</evidence>
<evidence type="ECO:0000256" key="10">
    <source>
        <dbReference type="SAM" id="Phobius"/>
    </source>
</evidence>
<organism evidence="12 13">
    <name type="scientific">Sandaracinus amylolyticus</name>
    <dbReference type="NCBI Taxonomy" id="927083"/>
    <lineage>
        <taxon>Bacteria</taxon>
        <taxon>Pseudomonadati</taxon>
        <taxon>Myxococcota</taxon>
        <taxon>Polyangia</taxon>
        <taxon>Polyangiales</taxon>
        <taxon>Sandaracinaceae</taxon>
        <taxon>Sandaracinus</taxon>
    </lineage>
</organism>
<feature type="transmembrane region" description="Helical" evidence="10">
    <location>
        <begin position="110"/>
        <end position="133"/>
    </location>
</feature>
<feature type="transmembrane region" description="Helical" evidence="10">
    <location>
        <begin position="175"/>
        <end position="196"/>
    </location>
</feature>
<evidence type="ECO:0000256" key="9">
    <source>
        <dbReference type="ARBA" id="ARBA00023136"/>
    </source>
</evidence>
<keyword evidence="9 10" id="KW-0472">Membrane</keyword>
<feature type="transmembrane region" description="Helical" evidence="10">
    <location>
        <begin position="291"/>
        <end position="309"/>
    </location>
</feature>
<dbReference type="PANTHER" id="PTHR31412">
    <property type="entry name" value="ZINC METALLOPROTEASE EGY1"/>
    <property type="match status" value="1"/>
</dbReference>
<dbReference type="GO" id="GO:0006508">
    <property type="term" value="P:proteolysis"/>
    <property type="evidence" value="ECO:0007669"/>
    <property type="project" value="UniProtKB-KW"/>
</dbReference>
<dbReference type="GO" id="GO:0016020">
    <property type="term" value="C:membrane"/>
    <property type="evidence" value="ECO:0007669"/>
    <property type="project" value="UniProtKB-SubCell"/>
</dbReference>
<dbReference type="Proteomes" id="UP000034883">
    <property type="component" value="Chromosome"/>
</dbReference>
<name>A0A0F6W5S8_9BACT</name>
<comment type="cofactor">
    <cofactor evidence="1">
        <name>Zn(2+)</name>
        <dbReference type="ChEBI" id="CHEBI:29105"/>
    </cofactor>
</comment>
<evidence type="ECO:0000256" key="5">
    <source>
        <dbReference type="ARBA" id="ARBA00022692"/>
    </source>
</evidence>
<evidence type="ECO:0000256" key="8">
    <source>
        <dbReference type="ARBA" id="ARBA00022989"/>
    </source>
</evidence>
<evidence type="ECO:0000256" key="3">
    <source>
        <dbReference type="ARBA" id="ARBA00007931"/>
    </source>
</evidence>
<dbReference type="InterPro" id="IPR008915">
    <property type="entry name" value="Peptidase_M50"/>
</dbReference>
<dbReference type="STRING" id="927083.DB32_005374"/>
<protein>
    <recommendedName>
        <fullName evidence="11">Peptidase M50 domain-containing protein</fullName>
    </recommendedName>
</protein>
<dbReference type="KEGG" id="samy:DB32_005374"/>
<keyword evidence="6" id="KW-0378">Hydrolase</keyword>
<keyword evidence="8 10" id="KW-1133">Transmembrane helix</keyword>
<evidence type="ECO:0000256" key="2">
    <source>
        <dbReference type="ARBA" id="ARBA00004141"/>
    </source>
</evidence>
<sequence>MSEIARTWWAEWRTPLALIVLTFVSTLWAGALMGGSDPWERPLELIAGWDFALPLMAILLAHELGHYVVGRMHRVDISPPFFVPMPPPFMLGTMGAVIRMRGEIRDRNALLDVGAAGPLAGMVVALPVLIYGIATSPVQPLPESGEMLIEGRSLLYVALLYALKGPIPEGHDIMLSSTAFAGWAGLLVTMMNLLPFGQLDGGHIAYALLGKTQDRIARAVLAVLPVVAIATGLFYAWPLYASGERGDPLMGSALAGVSWLVWFAVLGLMSWLSGIDHPPFEPGALTPGRRVVAIGCLVLFVLLFMPSWMRAG</sequence>
<dbReference type="GO" id="GO:0008233">
    <property type="term" value="F:peptidase activity"/>
    <property type="evidence" value="ECO:0007669"/>
    <property type="project" value="UniProtKB-KW"/>
</dbReference>
<dbReference type="Pfam" id="PF02163">
    <property type="entry name" value="Peptidase_M50"/>
    <property type="match status" value="1"/>
</dbReference>
<evidence type="ECO:0000256" key="6">
    <source>
        <dbReference type="ARBA" id="ARBA00022801"/>
    </source>
</evidence>
<feature type="transmembrane region" description="Helical" evidence="10">
    <location>
        <begin position="249"/>
        <end position="271"/>
    </location>
</feature>
<gene>
    <name evidence="12" type="ORF">DB32_005374</name>
</gene>
<evidence type="ECO:0000256" key="4">
    <source>
        <dbReference type="ARBA" id="ARBA00022670"/>
    </source>
</evidence>
<dbReference type="InterPro" id="IPR044838">
    <property type="entry name" value="EGY1-like"/>
</dbReference>
<dbReference type="PANTHER" id="PTHR31412:SF0">
    <property type="entry name" value="ZINC METALLOPROTEASE EGY1, CHLOROPLASTIC-RELATED"/>
    <property type="match status" value="1"/>
</dbReference>
<comment type="subcellular location">
    <subcellularLocation>
        <location evidence="2">Membrane</location>
        <topology evidence="2">Multi-pass membrane protein</topology>
    </subcellularLocation>
</comment>
<evidence type="ECO:0000313" key="12">
    <source>
        <dbReference type="EMBL" id="AKF08225.1"/>
    </source>
</evidence>
<feature type="domain" description="Peptidase M50" evidence="11">
    <location>
        <begin position="51"/>
        <end position="217"/>
    </location>
</feature>
<dbReference type="OrthoDB" id="9774391at2"/>
<feature type="transmembrane region" description="Helical" evidence="10">
    <location>
        <begin position="12"/>
        <end position="31"/>
    </location>
</feature>
<proteinExistence type="inferred from homology"/>
<feature type="transmembrane region" description="Helical" evidence="10">
    <location>
        <begin position="43"/>
        <end position="61"/>
    </location>
</feature>
<keyword evidence="5 10" id="KW-0812">Transmembrane</keyword>
<reference evidence="12 13" key="1">
    <citation type="submission" date="2015-03" db="EMBL/GenBank/DDBJ databases">
        <title>Genome assembly of Sandaracinus amylolyticus DSM 53668.</title>
        <authorList>
            <person name="Sharma G."/>
            <person name="Subramanian S."/>
        </authorList>
    </citation>
    <scope>NUCLEOTIDE SEQUENCE [LARGE SCALE GENOMIC DNA]</scope>
    <source>
        <strain evidence="12 13">DSM 53668</strain>
    </source>
</reference>
<evidence type="ECO:0000259" key="11">
    <source>
        <dbReference type="Pfam" id="PF02163"/>
    </source>
</evidence>
<keyword evidence="4" id="KW-0645">Protease</keyword>
<dbReference type="EMBL" id="CP011125">
    <property type="protein sequence ID" value="AKF08225.1"/>
    <property type="molecule type" value="Genomic_DNA"/>
</dbReference>
<evidence type="ECO:0000256" key="1">
    <source>
        <dbReference type="ARBA" id="ARBA00001947"/>
    </source>
</evidence>
<accession>A0A0F6W5S8</accession>
<dbReference type="AlphaFoldDB" id="A0A0F6W5S8"/>
<dbReference type="CDD" id="cd06160">
    <property type="entry name" value="S2P-M50_like_2"/>
    <property type="match status" value="1"/>
</dbReference>
<feature type="transmembrane region" description="Helical" evidence="10">
    <location>
        <begin position="216"/>
        <end position="237"/>
    </location>
</feature>
<dbReference type="RefSeq" id="WP_157069402.1">
    <property type="nucleotide sequence ID" value="NZ_CP011125.1"/>
</dbReference>
<keyword evidence="7" id="KW-0809">Transit peptide</keyword>
<keyword evidence="13" id="KW-1185">Reference proteome</keyword>
<evidence type="ECO:0000313" key="13">
    <source>
        <dbReference type="Proteomes" id="UP000034883"/>
    </source>
</evidence>